<dbReference type="Proteomes" id="UP000001056">
    <property type="component" value="Unassembled WGS sequence"/>
</dbReference>
<feature type="compositionally biased region" description="Basic and acidic residues" evidence="1">
    <location>
        <begin position="43"/>
        <end position="60"/>
    </location>
</feature>
<accession>Q2GR14</accession>
<dbReference type="VEuPathDB" id="FungiDB:CHGG_09590"/>
<dbReference type="HOGENOM" id="CLU_2941526_0_0_1"/>
<proteinExistence type="predicted"/>
<reference evidence="3" key="1">
    <citation type="journal article" date="2015" name="Genome Announc.">
        <title>Draft genome sequence of the cellulolytic fungus Chaetomium globosum.</title>
        <authorList>
            <person name="Cuomo C.A."/>
            <person name="Untereiner W.A."/>
            <person name="Ma L.-J."/>
            <person name="Grabherr M."/>
            <person name="Birren B.W."/>
        </authorList>
    </citation>
    <scope>NUCLEOTIDE SEQUENCE [LARGE SCALE GENOMIC DNA]</scope>
    <source>
        <strain evidence="3">ATCC 6205 / CBS 148.51 / DSM 1962 / NBRC 6347 / NRRL 1970</strain>
    </source>
</reference>
<dbReference type="EMBL" id="CH408035">
    <property type="protein sequence ID" value="EAQ83186.1"/>
    <property type="molecule type" value="Genomic_DNA"/>
</dbReference>
<dbReference type="AlphaFoldDB" id="Q2GR14"/>
<dbReference type="InParanoid" id="Q2GR14"/>
<feature type="region of interest" description="Disordered" evidence="1">
    <location>
        <begin position="30"/>
        <end position="60"/>
    </location>
</feature>
<keyword evidence="3" id="KW-1185">Reference proteome</keyword>
<organism evidence="2 3">
    <name type="scientific">Chaetomium globosum (strain ATCC 6205 / CBS 148.51 / DSM 1962 / NBRC 6347 / NRRL 1970)</name>
    <name type="common">Soil fungus</name>
    <dbReference type="NCBI Taxonomy" id="306901"/>
    <lineage>
        <taxon>Eukaryota</taxon>
        <taxon>Fungi</taxon>
        <taxon>Dikarya</taxon>
        <taxon>Ascomycota</taxon>
        <taxon>Pezizomycotina</taxon>
        <taxon>Sordariomycetes</taxon>
        <taxon>Sordariomycetidae</taxon>
        <taxon>Sordariales</taxon>
        <taxon>Chaetomiaceae</taxon>
        <taxon>Chaetomium</taxon>
    </lineage>
</organism>
<name>Q2GR14_CHAGB</name>
<sequence>MASRGTQVGNNLGKVHAVARASVAQALERITKERQSSSKHKKNDQCRRPTSGRRDKSHTP</sequence>
<evidence type="ECO:0000256" key="1">
    <source>
        <dbReference type="SAM" id="MobiDB-lite"/>
    </source>
</evidence>
<protein>
    <submittedName>
        <fullName evidence="2">Uncharacterized protein</fullName>
    </submittedName>
</protein>
<dbReference type="GeneID" id="4396357"/>
<gene>
    <name evidence="2" type="ORF">CHGG_09590</name>
</gene>
<evidence type="ECO:0000313" key="3">
    <source>
        <dbReference type="Proteomes" id="UP000001056"/>
    </source>
</evidence>
<evidence type="ECO:0000313" key="2">
    <source>
        <dbReference type="EMBL" id="EAQ83186.1"/>
    </source>
</evidence>
<dbReference type="RefSeq" id="XP_001227517.1">
    <property type="nucleotide sequence ID" value="XM_001227516.1"/>
</dbReference>